<evidence type="ECO:0000313" key="4">
    <source>
        <dbReference type="Proteomes" id="UP000224915"/>
    </source>
</evidence>
<dbReference type="Proteomes" id="UP000224915">
    <property type="component" value="Unassembled WGS sequence"/>
</dbReference>
<proteinExistence type="predicted"/>
<dbReference type="GO" id="GO:0019693">
    <property type="term" value="P:ribose phosphate metabolic process"/>
    <property type="evidence" value="ECO:0007669"/>
    <property type="project" value="TreeGrafter"/>
</dbReference>
<dbReference type="OrthoDB" id="9806150at2"/>
<evidence type="ECO:0000259" key="2">
    <source>
        <dbReference type="PROSITE" id="PS51462"/>
    </source>
</evidence>
<accession>A0A2A9CYF2</accession>
<dbReference type="GO" id="GO:0016787">
    <property type="term" value="F:hydrolase activity"/>
    <property type="evidence" value="ECO:0007669"/>
    <property type="project" value="UniProtKB-KW"/>
</dbReference>
<sequence length="214" mass="23173">MTPDGADLGDQRRERPVVAERTVHTGRVFDLVSRTVDLGEAGTVTREYLRHPGAVAVVALDEAERVLMIRQYRVPVAAYLWEIPAGLLDGGAQETLLGAAQRELAEEADIAAARWDVLVDYATTPGGSDEVLRIFLARDLRPVTDSDFVREGEEAEIEVRWVPLAEAVAAVLAGRIHNPSAVAGLLAAERVLRTGSVPRPVAADWALRDSPRPA</sequence>
<gene>
    <name evidence="3" type="ORF">ATL40_1020</name>
</gene>
<organism evidence="3 4">
    <name type="scientific">Serinibacter salmoneus</name>
    <dbReference type="NCBI Taxonomy" id="556530"/>
    <lineage>
        <taxon>Bacteria</taxon>
        <taxon>Bacillati</taxon>
        <taxon>Actinomycetota</taxon>
        <taxon>Actinomycetes</taxon>
        <taxon>Micrococcales</taxon>
        <taxon>Beutenbergiaceae</taxon>
        <taxon>Serinibacter</taxon>
    </lineage>
</organism>
<dbReference type="CDD" id="cd24158">
    <property type="entry name" value="NUDIX_ADPRase_Rv1700"/>
    <property type="match status" value="1"/>
</dbReference>
<dbReference type="InterPro" id="IPR015797">
    <property type="entry name" value="NUDIX_hydrolase-like_dom_sf"/>
</dbReference>
<reference evidence="3 4" key="1">
    <citation type="submission" date="2017-10" db="EMBL/GenBank/DDBJ databases">
        <title>Sequencing the genomes of 1000 actinobacteria strains.</title>
        <authorList>
            <person name="Klenk H.-P."/>
        </authorList>
    </citation>
    <scope>NUCLEOTIDE SEQUENCE [LARGE SCALE GENOMIC DNA]</scope>
    <source>
        <strain evidence="3 4">DSM 21801</strain>
    </source>
</reference>
<dbReference type="GO" id="GO:0006753">
    <property type="term" value="P:nucleoside phosphate metabolic process"/>
    <property type="evidence" value="ECO:0007669"/>
    <property type="project" value="TreeGrafter"/>
</dbReference>
<dbReference type="GO" id="GO:0005829">
    <property type="term" value="C:cytosol"/>
    <property type="evidence" value="ECO:0007669"/>
    <property type="project" value="TreeGrafter"/>
</dbReference>
<evidence type="ECO:0000256" key="1">
    <source>
        <dbReference type="ARBA" id="ARBA00022801"/>
    </source>
</evidence>
<dbReference type="PANTHER" id="PTHR11839:SF31">
    <property type="entry name" value="ADP-RIBOSE PYROPHOSPHATASE"/>
    <property type="match status" value="1"/>
</dbReference>
<dbReference type="InterPro" id="IPR000086">
    <property type="entry name" value="NUDIX_hydrolase_dom"/>
</dbReference>
<dbReference type="PROSITE" id="PS51462">
    <property type="entry name" value="NUDIX"/>
    <property type="match status" value="1"/>
</dbReference>
<dbReference type="Gene3D" id="3.90.79.10">
    <property type="entry name" value="Nucleoside Triphosphate Pyrophosphohydrolase"/>
    <property type="match status" value="1"/>
</dbReference>
<dbReference type="SUPFAM" id="SSF55811">
    <property type="entry name" value="Nudix"/>
    <property type="match status" value="1"/>
</dbReference>
<comment type="caution">
    <text evidence="3">The sequence shown here is derived from an EMBL/GenBank/DDBJ whole genome shotgun (WGS) entry which is preliminary data.</text>
</comment>
<dbReference type="EMBL" id="PDJD01000001">
    <property type="protein sequence ID" value="PFG19457.1"/>
    <property type="molecule type" value="Genomic_DNA"/>
</dbReference>
<name>A0A2A9CYF2_9MICO</name>
<dbReference type="RefSeq" id="WP_098468571.1">
    <property type="nucleotide sequence ID" value="NZ_PDJD01000001.1"/>
</dbReference>
<dbReference type="PANTHER" id="PTHR11839">
    <property type="entry name" value="UDP/ADP-SUGAR PYROPHOSPHATASE"/>
    <property type="match status" value="1"/>
</dbReference>
<feature type="domain" description="Nudix hydrolase" evidence="2">
    <location>
        <begin position="49"/>
        <end position="189"/>
    </location>
</feature>
<dbReference type="Pfam" id="PF00293">
    <property type="entry name" value="NUDIX"/>
    <property type="match status" value="1"/>
</dbReference>
<dbReference type="AlphaFoldDB" id="A0A2A9CYF2"/>
<evidence type="ECO:0000313" key="3">
    <source>
        <dbReference type="EMBL" id="PFG19457.1"/>
    </source>
</evidence>
<keyword evidence="1" id="KW-0378">Hydrolase</keyword>
<protein>
    <submittedName>
        <fullName evidence="3">ADP-ribose pyrophosphatase</fullName>
    </submittedName>
</protein>
<keyword evidence="4" id="KW-1185">Reference proteome</keyword>